<name>A0A0E9XCD2_ANGAN</name>
<evidence type="ECO:0000256" key="1">
    <source>
        <dbReference type="SAM" id="MobiDB-lite"/>
    </source>
</evidence>
<sequence>MLKGRCKCTEDTFKSKHDQINLSPWVVLWGNDEIMGPPRSLERTPSALRTSQFPRAAQPVKY</sequence>
<evidence type="ECO:0000313" key="2">
    <source>
        <dbReference type="EMBL" id="JAI00117.1"/>
    </source>
</evidence>
<organism evidence="2">
    <name type="scientific">Anguilla anguilla</name>
    <name type="common">European freshwater eel</name>
    <name type="synonym">Muraena anguilla</name>
    <dbReference type="NCBI Taxonomy" id="7936"/>
    <lineage>
        <taxon>Eukaryota</taxon>
        <taxon>Metazoa</taxon>
        <taxon>Chordata</taxon>
        <taxon>Craniata</taxon>
        <taxon>Vertebrata</taxon>
        <taxon>Euteleostomi</taxon>
        <taxon>Actinopterygii</taxon>
        <taxon>Neopterygii</taxon>
        <taxon>Teleostei</taxon>
        <taxon>Anguilliformes</taxon>
        <taxon>Anguillidae</taxon>
        <taxon>Anguilla</taxon>
    </lineage>
</organism>
<reference evidence="2" key="2">
    <citation type="journal article" date="2015" name="Fish Shellfish Immunol.">
        <title>Early steps in the European eel (Anguilla anguilla)-Vibrio vulnificus interaction in the gills: Role of the RtxA13 toxin.</title>
        <authorList>
            <person name="Callol A."/>
            <person name="Pajuelo D."/>
            <person name="Ebbesson L."/>
            <person name="Teles M."/>
            <person name="MacKenzie S."/>
            <person name="Amaro C."/>
        </authorList>
    </citation>
    <scope>NUCLEOTIDE SEQUENCE</scope>
</reference>
<accession>A0A0E9XCD2</accession>
<protein>
    <submittedName>
        <fullName evidence="2">Uncharacterized protein</fullName>
    </submittedName>
</protein>
<proteinExistence type="predicted"/>
<dbReference type="EMBL" id="GBXM01008461">
    <property type="protein sequence ID" value="JAI00117.1"/>
    <property type="molecule type" value="Transcribed_RNA"/>
</dbReference>
<dbReference type="AlphaFoldDB" id="A0A0E9XCD2"/>
<reference evidence="2" key="1">
    <citation type="submission" date="2014-11" db="EMBL/GenBank/DDBJ databases">
        <authorList>
            <person name="Amaro Gonzalez C."/>
        </authorList>
    </citation>
    <scope>NUCLEOTIDE SEQUENCE</scope>
</reference>
<feature type="region of interest" description="Disordered" evidence="1">
    <location>
        <begin position="38"/>
        <end position="62"/>
    </location>
</feature>